<dbReference type="EMBL" id="JAKKSL010000004">
    <property type="protein sequence ID" value="MCI2285299.1"/>
    <property type="molecule type" value="Genomic_DNA"/>
</dbReference>
<comment type="caution">
    <text evidence="2">The sequence shown here is derived from an EMBL/GenBank/DDBJ whole genome shotgun (WGS) entry which is preliminary data.</text>
</comment>
<organism evidence="2 3">
    <name type="scientific">Colwellia maritima</name>
    <dbReference type="NCBI Taxonomy" id="2912588"/>
    <lineage>
        <taxon>Bacteria</taxon>
        <taxon>Pseudomonadati</taxon>
        <taxon>Pseudomonadota</taxon>
        <taxon>Gammaproteobacteria</taxon>
        <taxon>Alteromonadales</taxon>
        <taxon>Colwelliaceae</taxon>
        <taxon>Colwellia</taxon>
    </lineage>
</organism>
<sequence>MLFSAHYDHLGSKNTEGDNIFNGADDDASGTTAIINIAQYYAKQANNARTLMFAAFSAEEIGGFGSQYFSKQLNPDAITAMINIEMIGKPSKFGTGALWMTGMERSNLGTQLNQALAKSGKKIHKDPYPKQKLFYRSDNATLAKLGVPAHSFSSSQLDKDQRLSPSK</sequence>
<dbReference type="Proteomes" id="UP001139646">
    <property type="component" value="Unassembled WGS sequence"/>
</dbReference>
<evidence type="ECO:0000313" key="2">
    <source>
        <dbReference type="EMBL" id="MCI2285299.1"/>
    </source>
</evidence>
<reference evidence="2" key="1">
    <citation type="submission" date="2022-01" db="EMBL/GenBank/DDBJ databases">
        <title>Colwellia maritima, isolated from seawater.</title>
        <authorList>
            <person name="Kristyanto S."/>
            <person name="Jung J."/>
            <person name="Jeon C.O."/>
        </authorList>
    </citation>
    <scope>NUCLEOTIDE SEQUENCE</scope>
    <source>
        <strain evidence="2">MSW7</strain>
    </source>
</reference>
<dbReference type="SUPFAM" id="SSF53187">
    <property type="entry name" value="Zn-dependent exopeptidases"/>
    <property type="match status" value="1"/>
</dbReference>
<gene>
    <name evidence="2" type="ORF">L3081_20335</name>
</gene>
<evidence type="ECO:0000313" key="3">
    <source>
        <dbReference type="Proteomes" id="UP001139646"/>
    </source>
</evidence>
<dbReference type="PANTHER" id="PTHR12147:SF26">
    <property type="entry name" value="PEPTIDASE M28 DOMAIN-CONTAINING PROTEIN"/>
    <property type="match status" value="1"/>
</dbReference>
<name>A0ABS9X4Z7_9GAMM</name>
<keyword evidence="3" id="KW-1185">Reference proteome</keyword>
<proteinExistence type="predicted"/>
<dbReference type="Gene3D" id="3.40.630.10">
    <property type="entry name" value="Zn peptidases"/>
    <property type="match status" value="1"/>
</dbReference>
<protein>
    <submittedName>
        <fullName evidence="2">M20/M25/M40 family metallo-hydrolase</fullName>
    </submittedName>
</protein>
<dbReference type="InterPro" id="IPR007484">
    <property type="entry name" value="Peptidase_M28"/>
</dbReference>
<dbReference type="InterPro" id="IPR045175">
    <property type="entry name" value="M28_fam"/>
</dbReference>
<dbReference type="PANTHER" id="PTHR12147">
    <property type="entry name" value="METALLOPEPTIDASE M28 FAMILY MEMBER"/>
    <property type="match status" value="1"/>
</dbReference>
<evidence type="ECO:0000259" key="1">
    <source>
        <dbReference type="Pfam" id="PF04389"/>
    </source>
</evidence>
<feature type="domain" description="Peptidase M28" evidence="1">
    <location>
        <begin position="1"/>
        <end position="155"/>
    </location>
</feature>
<accession>A0ABS9X4Z7</accession>
<dbReference type="Pfam" id="PF04389">
    <property type="entry name" value="Peptidase_M28"/>
    <property type="match status" value="1"/>
</dbReference>